<dbReference type="InterPro" id="IPR001594">
    <property type="entry name" value="Palmitoyltrfase_DHHC"/>
</dbReference>
<dbReference type="EMBL" id="CAJNDS010002304">
    <property type="protein sequence ID" value="CAE7422408.1"/>
    <property type="molecule type" value="Genomic_DNA"/>
</dbReference>
<evidence type="ECO:0000313" key="14">
    <source>
        <dbReference type="Proteomes" id="UP000604046"/>
    </source>
</evidence>
<dbReference type="GO" id="GO:0006612">
    <property type="term" value="P:protein targeting to membrane"/>
    <property type="evidence" value="ECO:0007669"/>
    <property type="project" value="TreeGrafter"/>
</dbReference>
<feature type="domain" description="Palmitoyltransferase DHHC" evidence="12">
    <location>
        <begin position="36"/>
        <end position="155"/>
    </location>
</feature>
<comment type="caution">
    <text evidence="13">The sequence shown here is derived from an EMBL/GenBank/DDBJ whole genome shotgun (WGS) entry which is preliminary data.</text>
</comment>
<dbReference type="EC" id="2.3.1.225" evidence="10"/>
<keyword evidence="3 10" id="KW-0808">Transferase</keyword>
<comment type="subcellular location">
    <subcellularLocation>
        <location evidence="1">Endomembrane system</location>
        <topology evidence="1">Multi-pass membrane protein</topology>
    </subcellularLocation>
</comment>
<dbReference type="PANTHER" id="PTHR22883">
    <property type="entry name" value="ZINC FINGER DHHC DOMAIN CONTAINING PROTEIN"/>
    <property type="match status" value="1"/>
</dbReference>
<evidence type="ECO:0000256" key="11">
    <source>
        <dbReference type="SAM" id="MobiDB-lite"/>
    </source>
</evidence>
<keyword evidence="6 10" id="KW-0472">Membrane</keyword>
<name>A0A812R6J6_9DINO</name>
<evidence type="ECO:0000313" key="13">
    <source>
        <dbReference type="EMBL" id="CAE7422408.1"/>
    </source>
</evidence>
<feature type="transmembrane region" description="Helical" evidence="10">
    <location>
        <begin position="115"/>
        <end position="140"/>
    </location>
</feature>
<evidence type="ECO:0000256" key="8">
    <source>
        <dbReference type="ARBA" id="ARBA00023288"/>
    </source>
</evidence>
<dbReference type="Pfam" id="PF01529">
    <property type="entry name" value="DHHC"/>
    <property type="match status" value="1"/>
</dbReference>
<sequence>MIGAGVKAAITDPSHPNVSWKWGKGSFDDLGKTQLPLCHDCHVRQEWRTEHCNACNRCVSGFDHHCIWLNNCIGDQNYRSFWTAMISATLFLGIMCVSGIVLTGVVIMYGEPKELLLPAIIFLTLSNIALIVPISTLLIFHLALVYNRMTTLEYIVAHLAYDRALDSAQEPPSFPDGSIFAPFPRCVDWVVFRPRRRRKGKIAPAPALSERPQKPADKVKFPAAPAETVESHVEEPKQRALEEGCRTPTTQLGPEDATSQPGSLR</sequence>
<keyword evidence="5 10" id="KW-1133">Transmembrane helix</keyword>
<protein>
    <recommendedName>
        <fullName evidence="10">Palmitoyltransferase</fullName>
        <ecNumber evidence="10">2.3.1.225</ecNumber>
    </recommendedName>
</protein>
<feature type="compositionally biased region" description="Polar residues" evidence="11">
    <location>
        <begin position="247"/>
        <end position="265"/>
    </location>
</feature>
<dbReference type="Proteomes" id="UP000604046">
    <property type="component" value="Unassembled WGS sequence"/>
</dbReference>
<dbReference type="InterPro" id="IPR039859">
    <property type="entry name" value="PFA4/ZDH16/20/ERF2-like"/>
</dbReference>
<evidence type="ECO:0000256" key="10">
    <source>
        <dbReference type="RuleBase" id="RU079119"/>
    </source>
</evidence>
<reference evidence="13" key="1">
    <citation type="submission" date="2021-02" db="EMBL/GenBank/DDBJ databases">
        <authorList>
            <person name="Dougan E. K."/>
            <person name="Rhodes N."/>
            <person name="Thang M."/>
            <person name="Chan C."/>
        </authorList>
    </citation>
    <scope>NUCLEOTIDE SEQUENCE</scope>
</reference>
<comment type="catalytic activity">
    <reaction evidence="10">
        <text>L-cysteinyl-[protein] + hexadecanoyl-CoA = S-hexadecanoyl-L-cysteinyl-[protein] + CoA</text>
        <dbReference type="Rhea" id="RHEA:36683"/>
        <dbReference type="Rhea" id="RHEA-COMP:10131"/>
        <dbReference type="Rhea" id="RHEA-COMP:11032"/>
        <dbReference type="ChEBI" id="CHEBI:29950"/>
        <dbReference type="ChEBI" id="CHEBI:57287"/>
        <dbReference type="ChEBI" id="CHEBI:57379"/>
        <dbReference type="ChEBI" id="CHEBI:74151"/>
        <dbReference type="EC" id="2.3.1.225"/>
    </reaction>
</comment>
<keyword evidence="14" id="KW-1185">Reference proteome</keyword>
<keyword evidence="8" id="KW-0449">Lipoprotein</keyword>
<dbReference type="AlphaFoldDB" id="A0A812R6J6"/>
<feature type="compositionally biased region" description="Basic and acidic residues" evidence="11">
    <location>
        <begin position="211"/>
        <end position="220"/>
    </location>
</feature>
<dbReference type="OrthoDB" id="1924421at2759"/>
<evidence type="ECO:0000256" key="5">
    <source>
        <dbReference type="ARBA" id="ARBA00022989"/>
    </source>
</evidence>
<evidence type="ECO:0000256" key="1">
    <source>
        <dbReference type="ARBA" id="ARBA00004127"/>
    </source>
</evidence>
<keyword evidence="7" id="KW-0564">Palmitate</keyword>
<dbReference type="PANTHER" id="PTHR22883:SF301">
    <property type="entry name" value="PALMITOYLTRANSFERASE ZDHHC12"/>
    <property type="match status" value="1"/>
</dbReference>
<dbReference type="GO" id="GO:0005794">
    <property type="term" value="C:Golgi apparatus"/>
    <property type="evidence" value="ECO:0007669"/>
    <property type="project" value="TreeGrafter"/>
</dbReference>
<evidence type="ECO:0000256" key="4">
    <source>
        <dbReference type="ARBA" id="ARBA00022692"/>
    </source>
</evidence>
<feature type="transmembrane region" description="Helical" evidence="10">
    <location>
        <begin position="88"/>
        <end position="109"/>
    </location>
</feature>
<evidence type="ECO:0000256" key="7">
    <source>
        <dbReference type="ARBA" id="ARBA00023139"/>
    </source>
</evidence>
<dbReference type="GO" id="GO:0005783">
    <property type="term" value="C:endoplasmic reticulum"/>
    <property type="evidence" value="ECO:0007669"/>
    <property type="project" value="TreeGrafter"/>
</dbReference>
<accession>A0A812R6J6</accession>
<evidence type="ECO:0000256" key="2">
    <source>
        <dbReference type="ARBA" id="ARBA00008574"/>
    </source>
</evidence>
<evidence type="ECO:0000256" key="9">
    <source>
        <dbReference type="ARBA" id="ARBA00023315"/>
    </source>
</evidence>
<organism evidence="13 14">
    <name type="scientific">Symbiodinium natans</name>
    <dbReference type="NCBI Taxonomy" id="878477"/>
    <lineage>
        <taxon>Eukaryota</taxon>
        <taxon>Sar</taxon>
        <taxon>Alveolata</taxon>
        <taxon>Dinophyceae</taxon>
        <taxon>Suessiales</taxon>
        <taxon>Symbiodiniaceae</taxon>
        <taxon>Symbiodinium</taxon>
    </lineage>
</organism>
<proteinExistence type="inferred from homology"/>
<gene>
    <name evidence="13" type="primary">PAT22</name>
    <name evidence="13" type="ORF">SNAT2548_LOCUS22970</name>
</gene>
<dbReference type="GO" id="GO:0019706">
    <property type="term" value="F:protein-cysteine S-palmitoyltransferase activity"/>
    <property type="evidence" value="ECO:0007669"/>
    <property type="project" value="UniProtKB-EC"/>
</dbReference>
<dbReference type="PROSITE" id="PS50216">
    <property type="entry name" value="DHHC"/>
    <property type="match status" value="1"/>
</dbReference>
<comment type="domain">
    <text evidence="10">The DHHC domain is required for palmitoyltransferase activity.</text>
</comment>
<keyword evidence="4 10" id="KW-0812">Transmembrane</keyword>
<comment type="similarity">
    <text evidence="2 10">Belongs to the DHHC palmitoyltransferase family.</text>
</comment>
<evidence type="ECO:0000256" key="3">
    <source>
        <dbReference type="ARBA" id="ARBA00022679"/>
    </source>
</evidence>
<feature type="region of interest" description="Disordered" evidence="11">
    <location>
        <begin position="202"/>
        <end position="265"/>
    </location>
</feature>
<evidence type="ECO:0000256" key="6">
    <source>
        <dbReference type="ARBA" id="ARBA00023136"/>
    </source>
</evidence>
<evidence type="ECO:0000259" key="12">
    <source>
        <dbReference type="Pfam" id="PF01529"/>
    </source>
</evidence>
<keyword evidence="9 10" id="KW-0012">Acyltransferase</keyword>
<feature type="compositionally biased region" description="Basic and acidic residues" evidence="11">
    <location>
        <begin position="229"/>
        <end position="245"/>
    </location>
</feature>